<dbReference type="SUPFAM" id="SSF69279">
    <property type="entry name" value="Phage tail proteins"/>
    <property type="match status" value="2"/>
</dbReference>
<dbReference type="Pfam" id="PF04717">
    <property type="entry name" value="Phage_base_V"/>
    <property type="match status" value="1"/>
</dbReference>
<dbReference type="NCBIfam" id="TIGR01646">
    <property type="entry name" value="vgr_GE"/>
    <property type="match status" value="1"/>
</dbReference>
<protein>
    <submittedName>
        <fullName evidence="3">Type VI secretion system tip protein VgrG</fullName>
    </submittedName>
</protein>
<keyword evidence="4" id="KW-1185">Reference proteome</keyword>
<dbReference type="Gene3D" id="3.55.50.10">
    <property type="entry name" value="Baseplate protein-like domains"/>
    <property type="match status" value="1"/>
</dbReference>
<evidence type="ECO:0000313" key="4">
    <source>
        <dbReference type="Proteomes" id="UP001168613"/>
    </source>
</evidence>
<gene>
    <name evidence="3" type="primary">vgrG</name>
    <name evidence="3" type="ORF">LMS43_02175</name>
</gene>
<dbReference type="Proteomes" id="UP001168613">
    <property type="component" value="Unassembled WGS sequence"/>
</dbReference>
<comment type="similarity">
    <text evidence="1">Belongs to the VgrG protein family.</text>
</comment>
<evidence type="ECO:0000256" key="1">
    <source>
        <dbReference type="ARBA" id="ARBA00005558"/>
    </source>
</evidence>
<feature type="domain" description="Gp5/Type VI secretion system Vgr protein OB-fold" evidence="2">
    <location>
        <begin position="419"/>
        <end position="469"/>
    </location>
</feature>
<dbReference type="InterPro" id="IPR006531">
    <property type="entry name" value="Gp5/Vgr_OB"/>
</dbReference>
<dbReference type="Gene3D" id="2.40.50.230">
    <property type="entry name" value="Gp5 N-terminal domain"/>
    <property type="match status" value="1"/>
</dbReference>
<dbReference type="Pfam" id="PF05954">
    <property type="entry name" value="Phage_GPD"/>
    <property type="match status" value="1"/>
</dbReference>
<evidence type="ECO:0000313" key="3">
    <source>
        <dbReference type="EMBL" id="MDN4120088.1"/>
    </source>
</evidence>
<sequence>MAGFAKKEMLFTFDLEQPDLPTFQVVHFEGEEAVSTLFRFEITLVSDTANVDLDSVLNSPATLRIWTRDQTRSAPYKGMLAEFEQLGHVDNYYFYRAVLVPRLWRLNLTHLTDVYTQEQRSTEAILAILSRNNLKGSDVQLTLKNSDHYRLRSFICQYQETDLAFISRWMEFEGLYYFFDHDQPQANGEVLNIIDFKEAQPEASLTLRYTPPENVQTGLQDSSVTAFTCRKTHVPGNVVVQDFNFRKASLGDDLKSSQSVTQGRSGTYLYYGGNLRSELEAARLAQVRAEELATQGSVFKGDAYAVGVRSGQFIDITHHFRADYNAKYWVTRVRHKGTQTGVILAGQTTQHNDGESGSLYQCSFEALPAQQQFRAQCLTPKPVISGVLNAIVDAKGESPHAEMNAFGQYKVQFMFDYSERSAAEGSTWLRMLTPYAGKSIGMQFPLLKGTEVLVGFVGGDPDQPIIVGAASNSETPNIIGSVNPSCNGIRTQSGNVMNLVDKPGKECIAMYSPKQESGIYIGAFPVFDSDVTVPRIDSVKILDQAG</sequence>
<dbReference type="InterPro" id="IPR017847">
    <property type="entry name" value="T6SS_RhsGE_Vgr_subset"/>
</dbReference>
<dbReference type="Gene3D" id="2.30.110.50">
    <property type="match status" value="1"/>
</dbReference>
<comment type="caution">
    <text evidence="3">The sequence shown here is derived from an EMBL/GenBank/DDBJ whole genome shotgun (WGS) entry which is preliminary data.</text>
</comment>
<proteinExistence type="inferred from homology"/>
<dbReference type="RefSeq" id="WP_266122576.1">
    <property type="nucleotide sequence ID" value="NZ_JAJHNU010000001.1"/>
</dbReference>
<dbReference type="InterPro" id="IPR037026">
    <property type="entry name" value="Vgr_OB-fold_dom_sf"/>
</dbReference>
<dbReference type="SUPFAM" id="SSF69255">
    <property type="entry name" value="gp5 N-terminal domain-like"/>
    <property type="match status" value="1"/>
</dbReference>
<organism evidence="3 4">
    <name type="scientific">Alcaligenes endophyticus</name>
    <dbReference type="NCBI Taxonomy" id="1929088"/>
    <lineage>
        <taxon>Bacteria</taxon>
        <taxon>Pseudomonadati</taxon>
        <taxon>Pseudomonadota</taxon>
        <taxon>Betaproteobacteria</taxon>
        <taxon>Burkholderiales</taxon>
        <taxon>Alcaligenaceae</taxon>
        <taxon>Alcaligenes</taxon>
    </lineage>
</organism>
<evidence type="ECO:0000259" key="2">
    <source>
        <dbReference type="Pfam" id="PF04717"/>
    </source>
</evidence>
<dbReference type="EMBL" id="JAJHNU010000001">
    <property type="protein sequence ID" value="MDN4120088.1"/>
    <property type="molecule type" value="Genomic_DNA"/>
</dbReference>
<dbReference type="InterPro" id="IPR006533">
    <property type="entry name" value="T6SS_Vgr_RhsGE"/>
</dbReference>
<name>A0ABT8EFN0_9BURK</name>
<dbReference type="Gene3D" id="4.10.220.110">
    <property type="match status" value="1"/>
</dbReference>
<accession>A0ABT8EFN0</accession>
<dbReference type="NCBIfam" id="TIGR03361">
    <property type="entry name" value="VI_Rhs_Vgr"/>
    <property type="match status" value="1"/>
</dbReference>
<reference evidence="3" key="1">
    <citation type="submission" date="2021-11" db="EMBL/GenBank/DDBJ databases">
        <title>Draft genome sequence of Alcaligenes endophyticus type strain CCUG 75668T.</title>
        <authorList>
            <person name="Salva-Serra F."/>
            <person name="Duran R.E."/>
            <person name="Seeger M."/>
            <person name="Moore E.R.B."/>
            <person name="Jaen-Luchoro D."/>
        </authorList>
    </citation>
    <scope>NUCLEOTIDE SEQUENCE</scope>
    <source>
        <strain evidence="3">CCUG 75668</strain>
    </source>
</reference>